<comment type="caution">
    <text evidence="2">The sequence shown here is derived from an EMBL/GenBank/DDBJ whole genome shotgun (WGS) entry which is preliminary data.</text>
</comment>
<protein>
    <submittedName>
        <fullName evidence="2">Uncharacterized protein</fullName>
    </submittedName>
</protein>
<feature type="chain" id="PRO_5016120419" evidence="1">
    <location>
        <begin position="36"/>
        <end position="231"/>
    </location>
</feature>
<gene>
    <name evidence="2" type="ORF">DN069_38360</name>
</gene>
<evidence type="ECO:0000256" key="1">
    <source>
        <dbReference type="SAM" id="SignalP"/>
    </source>
</evidence>
<dbReference type="EMBL" id="QKYN01000240">
    <property type="protein sequence ID" value="RAG80393.1"/>
    <property type="molecule type" value="Genomic_DNA"/>
</dbReference>
<sequence length="231" mass="24284">MSATQTKRSRWKLVTGAGVAVAAATGVALSGVASASATAGSASPAVQAAKARTAARTTAATSALPGVTSVLVGQGRMGHVSWKVVLEYYRHLPRGYHVPSMPPGIPTPKYTGLLCERMYLDGVRIDHQGGPWSDCNGVTGATRPIGTEEGLYGLTAKGTSGYRLFVGETSAPVGYAVLTYTDGHSYRANSAHLRGTGFNSYAIPISKGRYIRSVDTYTADGHRLSHETDWH</sequence>
<name>A0A2X0I9R8_9ACTN</name>
<dbReference type="OrthoDB" id="4107149at2"/>
<organism evidence="2 3">
    <name type="scientific">Streptacidiphilus pinicola</name>
    <dbReference type="NCBI Taxonomy" id="2219663"/>
    <lineage>
        <taxon>Bacteria</taxon>
        <taxon>Bacillati</taxon>
        <taxon>Actinomycetota</taxon>
        <taxon>Actinomycetes</taxon>
        <taxon>Kitasatosporales</taxon>
        <taxon>Streptomycetaceae</taxon>
        <taxon>Streptacidiphilus</taxon>
    </lineage>
</organism>
<dbReference type="RefSeq" id="WP_111507873.1">
    <property type="nucleotide sequence ID" value="NZ_QKYN01000240.1"/>
</dbReference>
<dbReference type="AlphaFoldDB" id="A0A2X0I9R8"/>
<accession>A0A2X0I9R8</accession>
<keyword evidence="1" id="KW-0732">Signal</keyword>
<evidence type="ECO:0000313" key="3">
    <source>
        <dbReference type="Proteomes" id="UP000248889"/>
    </source>
</evidence>
<proteinExistence type="predicted"/>
<dbReference type="PROSITE" id="PS51318">
    <property type="entry name" value="TAT"/>
    <property type="match status" value="1"/>
</dbReference>
<dbReference type="InterPro" id="IPR006311">
    <property type="entry name" value="TAT_signal"/>
</dbReference>
<reference evidence="2 3" key="1">
    <citation type="submission" date="2018-06" db="EMBL/GenBank/DDBJ databases">
        <title>Streptacidiphilus pinicola sp. nov., isolated from pine grove soil.</title>
        <authorList>
            <person name="Roh S.G."/>
            <person name="Park S."/>
            <person name="Kim M.-K."/>
            <person name="Yun B.-R."/>
            <person name="Park J."/>
            <person name="Kim M.J."/>
            <person name="Kim Y.S."/>
            <person name="Kim S.B."/>
        </authorList>
    </citation>
    <scope>NUCLEOTIDE SEQUENCE [LARGE SCALE GENOMIC DNA]</scope>
    <source>
        <strain evidence="2 3">MMS16-CNU450</strain>
    </source>
</reference>
<feature type="signal peptide" evidence="1">
    <location>
        <begin position="1"/>
        <end position="35"/>
    </location>
</feature>
<keyword evidence="3" id="KW-1185">Reference proteome</keyword>
<dbReference type="Proteomes" id="UP000248889">
    <property type="component" value="Unassembled WGS sequence"/>
</dbReference>
<evidence type="ECO:0000313" key="2">
    <source>
        <dbReference type="EMBL" id="RAG80393.1"/>
    </source>
</evidence>